<dbReference type="OrthoDB" id="836617at2"/>
<organism evidence="2 3">
    <name type="scientific">Aquiflexum balticum DSM 16537</name>
    <dbReference type="NCBI Taxonomy" id="758820"/>
    <lineage>
        <taxon>Bacteria</taxon>
        <taxon>Pseudomonadati</taxon>
        <taxon>Bacteroidota</taxon>
        <taxon>Cytophagia</taxon>
        <taxon>Cytophagales</taxon>
        <taxon>Cyclobacteriaceae</taxon>
        <taxon>Aquiflexum</taxon>
    </lineage>
</organism>
<evidence type="ECO:0000313" key="2">
    <source>
        <dbReference type="EMBL" id="SMD42704.1"/>
    </source>
</evidence>
<evidence type="ECO:0000313" key="3">
    <source>
        <dbReference type="Proteomes" id="UP000192333"/>
    </source>
</evidence>
<feature type="transmembrane region" description="Helical" evidence="1">
    <location>
        <begin position="225"/>
        <end position="243"/>
    </location>
</feature>
<name>A0A1W2H1R8_9BACT</name>
<dbReference type="Proteomes" id="UP000192333">
    <property type="component" value="Chromosome I"/>
</dbReference>
<feature type="transmembrane region" description="Helical" evidence="1">
    <location>
        <begin position="63"/>
        <end position="81"/>
    </location>
</feature>
<feature type="transmembrane region" description="Helical" evidence="1">
    <location>
        <begin position="93"/>
        <end position="113"/>
    </location>
</feature>
<gene>
    <name evidence="2" type="ORF">SAMN00777080_1266</name>
</gene>
<accession>A0A1W2H1R8</accession>
<evidence type="ECO:0000256" key="1">
    <source>
        <dbReference type="SAM" id="Phobius"/>
    </source>
</evidence>
<feature type="transmembrane region" description="Helical" evidence="1">
    <location>
        <begin position="6"/>
        <end position="22"/>
    </location>
</feature>
<keyword evidence="1" id="KW-0472">Membrane</keyword>
<keyword evidence="3" id="KW-1185">Reference proteome</keyword>
<keyword evidence="1" id="KW-1133">Transmembrane helix</keyword>
<feature type="transmembrane region" description="Helical" evidence="1">
    <location>
        <begin position="34"/>
        <end position="51"/>
    </location>
</feature>
<dbReference type="EMBL" id="LT838813">
    <property type="protein sequence ID" value="SMD42704.1"/>
    <property type="molecule type" value="Genomic_DNA"/>
</dbReference>
<feature type="transmembrane region" description="Helical" evidence="1">
    <location>
        <begin position="197"/>
        <end position="213"/>
    </location>
</feature>
<keyword evidence="1" id="KW-0812">Transmembrane</keyword>
<reference evidence="3" key="1">
    <citation type="submission" date="2017-04" db="EMBL/GenBank/DDBJ databases">
        <authorList>
            <person name="Varghese N."/>
            <person name="Submissions S."/>
        </authorList>
    </citation>
    <scope>NUCLEOTIDE SEQUENCE [LARGE SCALE GENOMIC DNA]</scope>
    <source>
        <strain evidence="3">DSM 16537</strain>
    </source>
</reference>
<proteinExistence type="predicted"/>
<sequence>MLGSIYHTVIALSLLVSFLSLFGTNKEELSSNRLILVTLGWVLFFESYGLITARKGINNSLIYNISWIYIESMLLIGYFYLLEKSPQVKKRIILISIVILLWGLFNSIFFQPIALTLQYYSLLPFGVFIIALSIRLLRNILNLKLYPDHNLLAIPHFWVSSTVLFFYIEALILFGTYQVNPAFIVENVTVLFGFNKFMAGLMYLFLGMAFISPHLTKNYNIIKSGLIFLFIITNISFIFLYPIRF</sequence>
<protein>
    <submittedName>
        <fullName evidence="2">Uncharacterized protein</fullName>
    </submittedName>
</protein>
<feature type="transmembrane region" description="Helical" evidence="1">
    <location>
        <begin position="157"/>
        <end position="177"/>
    </location>
</feature>
<dbReference type="RefSeq" id="WP_084119477.1">
    <property type="nucleotide sequence ID" value="NZ_LT838813.1"/>
</dbReference>
<feature type="transmembrane region" description="Helical" evidence="1">
    <location>
        <begin position="119"/>
        <end position="137"/>
    </location>
</feature>
<dbReference type="AlphaFoldDB" id="A0A1W2H1R8"/>
<dbReference type="STRING" id="758820.SAMN00777080_1266"/>